<dbReference type="PROSITE" id="PS50157">
    <property type="entry name" value="ZINC_FINGER_C2H2_2"/>
    <property type="match status" value="2"/>
</dbReference>
<dbReference type="AlphaFoldDB" id="A0A5N6X0J9"/>
<evidence type="ECO:0000256" key="6">
    <source>
        <dbReference type="ARBA" id="ARBA00023125"/>
    </source>
</evidence>
<evidence type="ECO:0000256" key="9">
    <source>
        <dbReference type="PROSITE-ProRule" id="PRU00042"/>
    </source>
</evidence>
<feature type="domain" description="C2H2-type" evidence="11">
    <location>
        <begin position="9"/>
        <end position="36"/>
    </location>
</feature>
<keyword evidence="8" id="KW-0539">Nucleus</keyword>
<keyword evidence="6" id="KW-0238">DNA-binding</keyword>
<dbReference type="InterPro" id="IPR036864">
    <property type="entry name" value="Zn2-C6_fun-type_DNA-bd_sf"/>
</dbReference>
<dbReference type="Pfam" id="PF00172">
    <property type="entry name" value="Zn_clus"/>
    <property type="match status" value="1"/>
</dbReference>
<dbReference type="Gene3D" id="4.10.240.10">
    <property type="entry name" value="Zn(2)-C6 fungal-type DNA-binding domain"/>
    <property type="match status" value="1"/>
</dbReference>
<organism evidence="12 13">
    <name type="scientific">Aspergillus sergii</name>
    <dbReference type="NCBI Taxonomy" id="1034303"/>
    <lineage>
        <taxon>Eukaryota</taxon>
        <taxon>Fungi</taxon>
        <taxon>Dikarya</taxon>
        <taxon>Ascomycota</taxon>
        <taxon>Pezizomycotina</taxon>
        <taxon>Eurotiomycetes</taxon>
        <taxon>Eurotiomycetidae</taxon>
        <taxon>Eurotiales</taxon>
        <taxon>Aspergillaceae</taxon>
        <taxon>Aspergillus</taxon>
        <taxon>Aspergillus subgen. Circumdati</taxon>
    </lineage>
</organism>
<evidence type="ECO:0000256" key="5">
    <source>
        <dbReference type="ARBA" id="ARBA00023015"/>
    </source>
</evidence>
<dbReference type="PROSITE" id="PS00463">
    <property type="entry name" value="ZN2_CY6_FUNGAL_1"/>
    <property type="match status" value="1"/>
</dbReference>
<dbReference type="GO" id="GO:0003677">
    <property type="term" value="F:DNA binding"/>
    <property type="evidence" value="ECO:0007669"/>
    <property type="project" value="UniProtKB-KW"/>
</dbReference>
<dbReference type="InterPro" id="IPR013087">
    <property type="entry name" value="Znf_C2H2_type"/>
</dbReference>
<dbReference type="Gene3D" id="3.30.160.60">
    <property type="entry name" value="Classic Zinc Finger"/>
    <property type="match status" value="2"/>
</dbReference>
<dbReference type="PROSITE" id="PS00028">
    <property type="entry name" value="ZINC_FINGER_C2H2_1"/>
    <property type="match status" value="2"/>
</dbReference>
<evidence type="ECO:0000256" key="3">
    <source>
        <dbReference type="ARBA" id="ARBA00022771"/>
    </source>
</evidence>
<accession>A0A5N6X0J9</accession>
<gene>
    <name evidence="12" type="ORF">BDV39DRAFT_207203</name>
</gene>
<dbReference type="PROSITE" id="PS50048">
    <property type="entry name" value="ZN2_CY6_FUNGAL_2"/>
    <property type="match status" value="1"/>
</dbReference>
<dbReference type="Proteomes" id="UP000325945">
    <property type="component" value="Unassembled WGS sequence"/>
</dbReference>
<feature type="domain" description="C2H2-type" evidence="11">
    <location>
        <begin position="37"/>
        <end position="64"/>
    </location>
</feature>
<dbReference type="InterPro" id="IPR001138">
    <property type="entry name" value="Zn2Cys6_DnaBD"/>
</dbReference>
<dbReference type="PANTHER" id="PTHR47660:SF8">
    <property type="entry name" value="TRANSCRIPTION FACTOR WITH C2H2 AND ZN(2)-CYS(6) DNA BINDING DOMAIN (EUROFUNG)"/>
    <property type="match status" value="1"/>
</dbReference>
<reference evidence="13" key="1">
    <citation type="submission" date="2019-04" db="EMBL/GenBank/DDBJ databases">
        <title>Friends and foes A comparative genomics studyof 23 Aspergillus species from section Flavi.</title>
        <authorList>
            <consortium name="DOE Joint Genome Institute"/>
            <person name="Kjaerbolling I."/>
            <person name="Vesth T."/>
            <person name="Frisvad J.C."/>
            <person name="Nybo J.L."/>
            <person name="Theobald S."/>
            <person name="Kildgaard S."/>
            <person name="Isbrandt T."/>
            <person name="Kuo A."/>
            <person name="Sato A."/>
            <person name="Lyhne E.K."/>
            <person name="Kogle M.E."/>
            <person name="Wiebenga A."/>
            <person name="Kun R.S."/>
            <person name="Lubbers R.J."/>
            <person name="Makela M.R."/>
            <person name="Barry K."/>
            <person name="Chovatia M."/>
            <person name="Clum A."/>
            <person name="Daum C."/>
            <person name="Haridas S."/>
            <person name="He G."/>
            <person name="LaButti K."/>
            <person name="Lipzen A."/>
            <person name="Mondo S."/>
            <person name="Riley R."/>
            <person name="Salamov A."/>
            <person name="Simmons B.A."/>
            <person name="Magnuson J.K."/>
            <person name="Henrissat B."/>
            <person name="Mortensen U.H."/>
            <person name="Larsen T.O."/>
            <person name="Devries R.P."/>
            <person name="Grigoriev I.V."/>
            <person name="Machida M."/>
            <person name="Baker S.E."/>
            <person name="Andersen M.R."/>
        </authorList>
    </citation>
    <scope>NUCLEOTIDE SEQUENCE [LARGE SCALE GENOMIC DNA]</scope>
    <source>
        <strain evidence="13">CBS 130017</strain>
    </source>
</reference>
<dbReference type="Pfam" id="PF00096">
    <property type="entry name" value="zf-C2H2"/>
    <property type="match status" value="1"/>
</dbReference>
<sequence length="842" mass="94509">MTRIGAAVFACPACNKSFDRRDHLRRHMDSHQNERIWKCSLCQKAYNRRDILTRHYAIHHGTQDAPSRQNTPAKKKRARTNKACESCAASKLKCDDNRPCVRCTQAGRECVDKQADNGMFSTAEATACNAEIQISPTMLGAVEYNNEQSQPQDLGSAGIASSDMMNEWQVPGRESWGYPAYFEQILGPLDSAFSFPDIPTEISAYMQGFATDGSADSPDLLDFTLDLTSAVDNDIVAPGNNGNDPELAPIDRMIGGQAEEKERHPWQWVPTSNQKTFMNQSHIAIDGDIVDEAASSPNTTKRRLAANSQVSRAVRDNLLQFISRVTKTEVSISAFPEPNFLEVLVNAGIARRGNREIWIHPGTLCYNSMRLELLTGLTVAGCVEAENHVVRDLQYLQAYMLWVDTGMTCGYPRKMEIAEGRFPQLCTALRRSGAFDRKNYQPIQPTIDDDEETLNRKWHKWAEQESFKRLAYSVLELDMQVAMVFNRNPTVSYSEFTAPLPQASEEWFASSAVEWRQAYLERDHGDGQDELSLRDLLLQPTLLNSLPSCLDFSKATSLLLHGLAGQVYEYKKQNIFAGNSQSRRSVTLQLAIRTQQQDLYQTLSGIGNCISFRPPEVTLLLEFLALSLFADLEEIQRFVGKDGVTEARRVYSSLLDWFHSIESRNAVWHAGQVIQAARDIDHFQFRGYETIMIYHATLVLWVYGALSCANIKHSSSGCPPGQRGAFDSLPLSGSPARAKLASHKDIYLDGSMNEDVHRFLEIGDGFPGLKSWNSGPSPQESPSNQQFAFCDLRHSNMVMGIGRKVLERNYPSTPNNQRPLPPLVQRLCNIMNELGELPRIEI</sequence>
<keyword evidence="5" id="KW-0805">Transcription regulation</keyword>
<evidence type="ECO:0000256" key="2">
    <source>
        <dbReference type="ARBA" id="ARBA00022737"/>
    </source>
</evidence>
<dbReference type="CDD" id="cd00067">
    <property type="entry name" value="GAL4"/>
    <property type="match status" value="1"/>
</dbReference>
<evidence type="ECO:0000256" key="7">
    <source>
        <dbReference type="ARBA" id="ARBA00023163"/>
    </source>
</evidence>
<dbReference type="SUPFAM" id="SSF57701">
    <property type="entry name" value="Zn2/Cys6 DNA-binding domain"/>
    <property type="match status" value="1"/>
</dbReference>
<dbReference type="SMART" id="SM00355">
    <property type="entry name" value="ZnF_C2H2"/>
    <property type="match status" value="2"/>
</dbReference>
<evidence type="ECO:0000259" key="10">
    <source>
        <dbReference type="PROSITE" id="PS50048"/>
    </source>
</evidence>
<keyword evidence="1" id="KW-0479">Metal-binding</keyword>
<dbReference type="PANTHER" id="PTHR47660">
    <property type="entry name" value="TRANSCRIPTION FACTOR WITH C2H2 AND ZN(2)-CYS(6) DNA BINDING DOMAIN (EUROFUNG)-RELATED-RELATED"/>
    <property type="match status" value="1"/>
</dbReference>
<evidence type="ECO:0000256" key="8">
    <source>
        <dbReference type="ARBA" id="ARBA00023242"/>
    </source>
</evidence>
<evidence type="ECO:0008006" key="14">
    <source>
        <dbReference type="Google" id="ProtNLM"/>
    </source>
</evidence>
<dbReference type="EMBL" id="ML741811">
    <property type="protein sequence ID" value="KAE8325080.1"/>
    <property type="molecule type" value="Genomic_DNA"/>
</dbReference>
<keyword evidence="13" id="KW-1185">Reference proteome</keyword>
<dbReference type="GO" id="GO:0009893">
    <property type="term" value="P:positive regulation of metabolic process"/>
    <property type="evidence" value="ECO:0007669"/>
    <property type="project" value="UniProtKB-ARBA"/>
</dbReference>
<evidence type="ECO:0000256" key="1">
    <source>
        <dbReference type="ARBA" id="ARBA00022723"/>
    </source>
</evidence>
<name>A0A5N6X0J9_9EURO</name>
<evidence type="ECO:0000259" key="11">
    <source>
        <dbReference type="PROSITE" id="PS50157"/>
    </source>
</evidence>
<dbReference type="GO" id="GO:0006351">
    <property type="term" value="P:DNA-templated transcription"/>
    <property type="evidence" value="ECO:0007669"/>
    <property type="project" value="InterPro"/>
</dbReference>
<dbReference type="GO" id="GO:0000981">
    <property type="term" value="F:DNA-binding transcription factor activity, RNA polymerase II-specific"/>
    <property type="evidence" value="ECO:0007669"/>
    <property type="project" value="InterPro"/>
</dbReference>
<dbReference type="SMART" id="SM00066">
    <property type="entry name" value="GAL4"/>
    <property type="match status" value="1"/>
</dbReference>
<dbReference type="SUPFAM" id="SSF57667">
    <property type="entry name" value="beta-beta-alpha zinc fingers"/>
    <property type="match status" value="1"/>
</dbReference>
<dbReference type="GO" id="GO:0008270">
    <property type="term" value="F:zinc ion binding"/>
    <property type="evidence" value="ECO:0007669"/>
    <property type="project" value="UniProtKB-KW"/>
</dbReference>
<feature type="domain" description="Zn(2)-C6 fungal-type" evidence="10">
    <location>
        <begin position="83"/>
        <end position="112"/>
    </location>
</feature>
<dbReference type="InterPro" id="IPR007219">
    <property type="entry name" value="XnlR_reg_dom"/>
</dbReference>
<keyword evidence="4" id="KW-0862">Zinc</keyword>
<evidence type="ECO:0000313" key="13">
    <source>
        <dbReference type="Proteomes" id="UP000325945"/>
    </source>
</evidence>
<protein>
    <recommendedName>
        <fullName evidence="14">C2H2 type zinc finger domain protein</fullName>
    </recommendedName>
</protein>
<keyword evidence="2" id="KW-0677">Repeat</keyword>
<keyword evidence="7" id="KW-0804">Transcription</keyword>
<dbReference type="FunFam" id="3.30.160.60:FF:000100">
    <property type="entry name" value="Zinc finger 45-like"/>
    <property type="match status" value="1"/>
</dbReference>
<dbReference type="InterPro" id="IPR036236">
    <property type="entry name" value="Znf_C2H2_sf"/>
</dbReference>
<evidence type="ECO:0000256" key="4">
    <source>
        <dbReference type="ARBA" id="ARBA00022833"/>
    </source>
</evidence>
<dbReference type="Pfam" id="PF04082">
    <property type="entry name" value="Fungal_trans"/>
    <property type="match status" value="1"/>
</dbReference>
<proteinExistence type="predicted"/>
<keyword evidence="3 9" id="KW-0863">Zinc-finger</keyword>
<evidence type="ECO:0000313" key="12">
    <source>
        <dbReference type="EMBL" id="KAE8325080.1"/>
    </source>
</evidence>